<evidence type="ECO:0000256" key="1">
    <source>
        <dbReference type="SAM" id="MobiDB-lite"/>
    </source>
</evidence>
<feature type="region of interest" description="Disordered" evidence="1">
    <location>
        <begin position="1"/>
        <end position="119"/>
    </location>
</feature>
<proteinExistence type="predicted"/>
<accession>U6H3R2</accession>
<feature type="compositionally biased region" description="Basic and acidic residues" evidence="1">
    <location>
        <begin position="103"/>
        <end position="119"/>
    </location>
</feature>
<evidence type="ECO:0000313" key="3">
    <source>
        <dbReference type="Proteomes" id="UP000018201"/>
    </source>
</evidence>
<reference evidence="2" key="2">
    <citation type="submission" date="2013-10" db="EMBL/GenBank/DDBJ databases">
        <authorList>
            <person name="Aslett M."/>
        </authorList>
    </citation>
    <scope>NUCLEOTIDE SEQUENCE [LARGE SCALE GENOMIC DNA]</scope>
    <source>
        <strain evidence="2">Houghton</strain>
    </source>
</reference>
<name>U6H3R2_9EIME</name>
<gene>
    <name evidence="2" type="ORF">EPH_0020270</name>
</gene>
<evidence type="ECO:0000313" key="2">
    <source>
        <dbReference type="EMBL" id="CDI86502.1"/>
    </source>
</evidence>
<dbReference type="OrthoDB" id="330357at2759"/>
<feature type="compositionally biased region" description="Low complexity" evidence="1">
    <location>
        <begin position="81"/>
        <end position="90"/>
    </location>
</feature>
<dbReference type="EMBL" id="HG695459">
    <property type="protein sequence ID" value="CDI86502.1"/>
    <property type="molecule type" value="Genomic_DNA"/>
</dbReference>
<sequence>MAELRSALAARQQKGEEDQVFEGYGKRKYTFKEGKRGAYSDPAKVLHVIQVQGVESPTEPLDPHSEQNDWQDGDSEEHPQHQQQQQQQQQQHEKQQHHQHKQKQPEEAPGDHKSPEVQAKARELEVKLNLPVQVALRIALLYQFTEDGIGERIANVYLDAIKRLTA</sequence>
<dbReference type="Proteomes" id="UP000018201">
    <property type="component" value="Unassembled WGS sequence"/>
</dbReference>
<protein>
    <submittedName>
        <fullName evidence="2">Uncharacterized protein</fullName>
    </submittedName>
</protein>
<keyword evidence="3" id="KW-1185">Reference proteome</keyword>
<organism evidence="2 3">
    <name type="scientific">Eimeria praecox</name>
    <dbReference type="NCBI Taxonomy" id="51316"/>
    <lineage>
        <taxon>Eukaryota</taxon>
        <taxon>Sar</taxon>
        <taxon>Alveolata</taxon>
        <taxon>Apicomplexa</taxon>
        <taxon>Conoidasida</taxon>
        <taxon>Coccidia</taxon>
        <taxon>Eucoccidiorida</taxon>
        <taxon>Eimeriorina</taxon>
        <taxon>Eimeriidae</taxon>
        <taxon>Eimeria</taxon>
    </lineage>
</organism>
<reference evidence="2" key="1">
    <citation type="submission" date="2013-10" db="EMBL/GenBank/DDBJ databases">
        <title>Genomic analysis of the causative agents of coccidiosis in chickens.</title>
        <authorList>
            <person name="Reid A.J."/>
            <person name="Blake D."/>
            <person name="Billington K."/>
            <person name="Browne H."/>
            <person name="Dunn M."/>
            <person name="Hung S."/>
            <person name="Kawahara F."/>
            <person name="Miranda-Saavedra D."/>
            <person name="Mourier T."/>
            <person name="Nagra H."/>
            <person name="Otto T.D."/>
            <person name="Rawlings N."/>
            <person name="Sanchez A."/>
            <person name="Sanders M."/>
            <person name="Subramaniam C."/>
            <person name="Tay Y."/>
            <person name="Dear P."/>
            <person name="Doerig C."/>
            <person name="Gruber A."/>
            <person name="Parkinson J."/>
            <person name="Shirley M."/>
            <person name="Wan K.L."/>
            <person name="Berriman M."/>
            <person name="Tomley F."/>
            <person name="Pain A."/>
        </authorList>
    </citation>
    <scope>NUCLEOTIDE SEQUENCE [LARGE SCALE GENOMIC DNA]</scope>
    <source>
        <strain evidence="2">Houghton</strain>
    </source>
</reference>
<dbReference type="AlphaFoldDB" id="U6H3R2"/>
<dbReference type="VEuPathDB" id="ToxoDB:EPH_0020270"/>